<dbReference type="RefSeq" id="WP_106502104.1">
    <property type="nucleotide sequence ID" value="NZ_PXXO01000003.1"/>
</dbReference>
<evidence type="ECO:0000313" key="8">
    <source>
        <dbReference type="Proteomes" id="UP000243002"/>
    </source>
</evidence>
<evidence type="ECO:0000256" key="2">
    <source>
        <dbReference type="ARBA" id="ARBA00023082"/>
    </source>
</evidence>
<evidence type="ECO:0000256" key="1">
    <source>
        <dbReference type="ARBA" id="ARBA00023015"/>
    </source>
</evidence>
<dbReference type="OrthoDB" id="1185556at2"/>
<accession>A0A2P7MZE6</accession>
<feature type="compositionally biased region" description="Basic residues" evidence="5">
    <location>
        <begin position="1"/>
        <end position="11"/>
    </location>
</feature>
<keyword evidence="3" id="KW-0238">DNA-binding</keyword>
<proteinExistence type="predicted"/>
<protein>
    <recommendedName>
        <fullName evidence="6">RNA polymerase sigma-70 region 2 domain-containing protein</fullName>
    </recommendedName>
</protein>
<keyword evidence="2" id="KW-0731">Sigma factor</keyword>
<evidence type="ECO:0000259" key="6">
    <source>
        <dbReference type="Pfam" id="PF04542"/>
    </source>
</evidence>
<dbReference type="PANTHER" id="PTHR30385">
    <property type="entry name" value="SIGMA FACTOR F FLAGELLAR"/>
    <property type="match status" value="1"/>
</dbReference>
<dbReference type="InterPro" id="IPR013325">
    <property type="entry name" value="RNA_pol_sigma_r2"/>
</dbReference>
<dbReference type="Proteomes" id="UP000243002">
    <property type="component" value="Unassembled WGS sequence"/>
</dbReference>
<dbReference type="GO" id="GO:0006352">
    <property type="term" value="P:DNA-templated transcription initiation"/>
    <property type="evidence" value="ECO:0007669"/>
    <property type="project" value="InterPro"/>
</dbReference>
<dbReference type="GO" id="GO:0016987">
    <property type="term" value="F:sigma factor activity"/>
    <property type="evidence" value="ECO:0007669"/>
    <property type="project" value="UniProtKB-KW"/>
</dbReference>
<keyword evidence="1" id="KW-0805">Transcription regulation</keyword>
<feature type="region of interest" description="Disordered" evidence="5">
    <location>
        <begin position="1"/>
        <end position="29"/>
    </location>
</feature>
<comment type="caution">
    <text evidence="7">The sequence shown here is derived from an EMBL/GenBank/DDBJ whole genome shotgun (WGS) entry which is preliminary data.</text>
</comment>
<gene>
    <name evidence="7" type="ORF">C7K55_03895</name>
</gene>
<name>A0A2P7MZE6_9CYAN</name>
<evidence type="ECO:0000256" key="5">
    <source>
        <dbReference type="SAM" id="MobiDB-lite"/>
    </source>
</evidence>
<evidence type="ECO:0000256" key="4">
    <source>
        <dbReference type="ARBA" id="ARBA00023163"/>
    </source>
</evidence>
<dbReference type="InterPro" id="IPR007627">
    <property type="entry name" value="RNA_pol_sigma70_r2"/>
</dbReference>
<keyword evidence="8" id="KW-1185">Reference proteome</keyword>
<dbReference type="EMBL" id="PXXO01000003">
    <property type="protein sequence ID" value="PSJ06596.1"/>
    <property type="molecule type" value="Genomic_DNA"/>
</dbReference>
<dbReference type="GO" id="GO:0003677">
    <property type="term" value="F:DNA binding"/>
    <property type="evidence" value="ECO:0007669"/>
    <property type="project" value="UniProtKB-KW"/>
</dbReference>
<dbReference type="SUPFAM" id="SSF88946">
    <property type="entry name" value="Sigma2 domain of RNA polymerase sigma factors"/>
    <property type="match status" value="1"/>
</dbReference>
<sequence>MNTPPHAHRPRPQQATARVTTSGRARGPLRSPHAVADALVVEHLPFAAKVAANYARRTGHPKEDLEQLAAIGLIKASRRYDIHRPGRSPNHFIAYARPFVNGEITHYLRDKGFLISVPGRWRELHARGQKLLREGTPADQIPSLLGVSLERWVEISAACAVRVVAMAVREADPELE</sequence>
<dbReference type="Pfam" id="PF04542">
    <property type="entry name" value="Sigma70_r2"/>
    <property type="match status" value="1"/>
</dbReference>
<evidence type="ECO:0000256" key="3">
    <source>
        <dbReference type="ARBA" id="ARBA00023125"/>
    </source>
</evidence>
<dbReference type="AlphaFoldDB" id="A0A2P7MZE6"/>
<reference evidence="7 8" key="1">
    <citation type="journal article" date="2018" name="Environ. Microbiol.">
        <title>Ecological and genomic features of two widespread freshwater picocyanobacteria.</title>
        <authorList>
            <person name="Cabello-Yeves P.J."/>
            <person name="Picazo A."/>
            <person name="Camacho A."/>
            <person name="Callieri C."/>
            <person name="Rosselli R."/>
            <person name="Roda-Garcia J.J."/>
            <person name="Coutinho F.H."/>
            <person name="Rodriguez-Valera F."/>
        </authorList>
    </citation>
    <scope>NUCLEOTIDE SEQUENCE [LARGE SCALE GENOMIC DNA]</scope>
    <source>
        <strain evidence="7 8">Tous</strain>
    </source>
</reference>
<organism evidence="7 8">
    <name type="scientific">Cyanobium usitatum str. Tous</name>
    <dbReference type="NCBI Taxonomy" id="2116684"/>
    <lineage>
        <taxon>Bacteria</taxon>
        <taxon>Bacillati</taxon>
        <taxon>Cyanobacteriota</taxon>
        <taxon>Cyanophyceae</taxon>
        <taxon>Synechococcales</taxon>
        <taxon>Prochlorococcaceae</taxon>
        <taxon>Cyanobium</taxon>
    </lineage>
</organism>
<feature type="domain" description="RNA polymerase sigma-70 region 2" evidence="6">
    <location>
        <begin position="39"/>
        <end position="112"/>
    </location>
</feature>
<keyword evidence="4" id="KW-0804">Transcription</keyword>
<feature type="compositionally biased region" description="Polar residues" evidence="5">
    <location>
        <begin position="13"/>
        <end position="23"/>
    </location>
</feature>
<evidence type="ECO:0000313" key="7">
    <source>
        <dbReference type="EMBL" id="PSJ06596.1"/>
    </source>
</evidence>
<dbReference type="PANTHER" id="PTHR30385:SF4">
    <property type="entry name" value="RNA POLYMERASE SIGMA-E FACTOR"/>
    <property type="match status" value="1"/>
</dbReference>
<dbReference type="Gene3D" id="1.10.1740.10">
    <property type="match status" value="1"/>
</dbReference>